<reference evidence="5 6" key="1">
    <citation type="journal article" date="2020" name="Nature">
        <title>Six reference-quality genomes reveal evolution of bat adaptations.</title>
        <authorList>
            <person name="Jebb D."/>
            <person name="Huang Z."/>
            <person name="Pippel M."/>
            <person name="Hughes G.M."/>
            <person name="Lavrichenko K."/>
            <person name="Devanna P."/>
            <person name="Winkler S."/>
            <person name="Jermiin L.S."/>
            <person name="Skirmuntt E.C."/>
            <person name="Katzourakis A."/>
            <person name="Burkitt-Gray L."/>
            <person name="Ray D.A."/>
            <person name="Sullivan K.A.M."/>
            <person name="Roscito J.G."/>
            <person name="Kirilenko B.M."/>
            <person name="Davalos L.M."/>
            <person name="Corthals A.P."/>
            <person name="Power M.L."/>
            <person name="Jones G."/>
            <person name="Ransome R.D."/>
            <person name="Dechmann D.K.N."/>
            <person name="Locatelli A.G."/>
            <person name="Puechmaille S.J."/>
            <person name="Fedrigo O."/>
            <person name="Jarvis E.D."/>
            <person name="Hiller M."/>
            <person name="Vernes S.C."/>
            <person name="Myers E.W."/>
            <person name="Teeling E.C."/>
        </authorList>
    </citation>
    <scope>NUCLEOTIDE SEQUENCE [LARGE SCALE GENOMIC DNA]</scope>
    <source>
        <strain evidence="5">MMyoMyo1</strain>
        <tissue evidence="5">Flight muscle</tissue>
    </source>
</reference>
<dbReference type="SUPFAM" id="SSF46689">
    <property type="entry name" value="Homeodomain-like"/>
    <property type="match status" value="1"/>
</dbReference>
<feature type="domain" description="Homeobox" evidence="4">
    <location>
        <begin position="142"/>
        <end position="202"/>
    </location>
</feature>
<dbReference type="VEuPathDB" id="HostDB:GeneID_118666592"/>
<comment type="subcellular location">
    <subcellularLocation>
        <location evidence="1 2">Nucleus</location>
    </subcellularLocation>
</comment>
<accession>A0A7J7V462</accession>
<organism evidence="5 6">
    <name type="scientific">Myotis myotis</name>
    <name type="common">Greater mouse-eared bat</name>
    <name type="synonym">Vespertilio myotis</name>
    <dbReference type="NCBI Taxonomy" id="51298"/>
    <lineage>
        <taxon>Eukaryota</taxon>
        <taxon>Metazoa</taxon>
        <taxon>Chordata</taxon>
        <taxon>Craniata</taxon>
        <taxon>Vertebrata</taxon>
        <taxon>Euteleostomi</taxon>
        <taxon>Mammalia</taxon>
        <taxon>Eutheria</taxon>
        <taxon>Laurasiatheria</taxon>
        <taxon>Chiroptera</taxon>
        <taxon>Yangochiroptera</taxon>
        <taxon>Vespertilionidae</taxon>
        <taxon>Myotis</taxon>
    </lineage>
</organism>
<dbReference type="EMBL" id="JABWUV010000011">
    <property type="protein sequence ID" value="KAF6319893.1"/>
    <property type="molecule type" value="Genomic_DNA"/>
</dbReference>
<feature type="DNA-binding region" description="Homeobox" evidence="1">
    <location>
        <begin position="144"/>
        <end position="203"/>
    </location>
</feature>
<dbReference type="CDD" id="cd00086">
    <property type="entry name" value="homeodomain"/>
    <property type="match status" value="1"/>
</dbReference>
<dbReference type="InterPro" id="IPR042988">
    <property type="entry name" value="NOBOX"/>
</dbReference>
<dbReference type="GO" id="GO:0005634">
    <property type="term" value="C:nucleus"/>
    <property type="evidence" value="ECO:0007669"/>
    <property type="project" value="UniProtKB-SubCell"/>
</dbReference>
<sequence length="532" mass="57034">MEPTKEPRREPRGQEGGGKPLTAGSEKEGPPRSPAPATQEVPRGEPPPSCAVLGEKTPPKAPDARGACQPPGSVCKDRTLVPPRPQPQGDGCSVPRREAKAGKRSFAPGSGRGPCHLANLLSTLAQNSQNTDQKKPLEVTCQVRKKTRTLYRSDQLEELERIFQADHYPDGDKRREIAQTVGVTPQRIMVWFQNRRAKWRKVEKLNGKKDKDSPAGPAPASGQDSSAAELPPAVPMDPEPGAFPQEPPLDTLPEPPMLLTSDQTLAPTQQSEGAQRVAVTPPLFSPPPVQRANLPFPLGSAHTPQLMPLLMDTLGSDSSHRDGSCGSWGTSVTPPPTCSYLEELEPQDYQLSNQPGLFQVSQAPQTQLFQQPQPQFSYLHPFPFSTPSSLMPPLPEDAFFPPSYGPNGGTSQGYFPAPPAGQGLLQPPAGSMGTVPWNDPCWPELPFPGPFCPQALGHPSGGDGYFSDLFPAPYAHPVSRQPSPGPSRLPDGARPGAGPLPSKAPSEQPTATVEQHLAPKEAQEEDRNSHGP</sequence>
<keyword evidence="6" id="KW-1185">Reference proteome</keyword>
<dbReference type="FunFam" id="1.10.10.60:FF:000396">
    <property type="entry name" value="NOBOX oogenesis homeobox"/>
    <property type="match status" value="1"/>
</dbReference>
<dbReference type="GO" id="GO:0000981">
    <property type="term" value="F:DNA-binding transcription factor activity, RNA polymerase II-specific"/>
    <property type="evidence" value="ECO:0007669"/>
    <property type="project" value="TreeGrafter"/>
</dbReference>
<dbReference type="PANTHER" id="PTHR47060">
    <property type="entry name" value="HOMEOBOX PROTEIN NOBOX"/>
    <property type="match status" value="1"/>
</dbReference>
<evidence type="ECO:0000256" key="3">
    <source>
        <dbReference type="SAM" id="MobiDB-lite"/>
    </source>
</evidence>
<evidence type="ECO:0000256" key="2">
    <source>
        <dbReference type="RuleBase" id="RU000682"/>
    </source>
</evidence>
<keyword evidence="1 2" id="KW-0238">DNA-binding</keyword>
<dbReference type="Proteomes" id="UP000527355">
    <property type="component" value="Unassembled WGS sequence"/>
</dbReference>
<evidence type="ECO:0000313" key="5">
    <source>
        <dbReference type="EMBL" id="KAF6319893.1"/>
    </source>
</evidence>
<keyword evidence="1 2" id="KW-0371">Homeobox</keyword>
<dbReference type="SMART" id="SM00389">
    <property type="entry name" value="HOX"/>
    <property type="match status" value="1"/>
</dbReference>
<proteinExistence type="predicted"/>
<protein>
    <submittedName>
        <fullName evidence="5">NOBOX oogenesis homeobox</fullName>
    </submittedName>
</protein>
<name>A0A7J7V462_MYOMY</name>
<gene>
    <name evidence="5" type="ORF">mMyoMyo1_014008</name>
</gene>
<comment type="caution">
    <text evidence="5">The sequence shown here is derived from an EMBL/GenBank/DDBJ whole genome shotgun (WGS) entry which is preliminary data.</text>
</comment>
<dbReference type="Pfam" id="PF00046">
    <property type="entry name" value="Homeodomain"/>
    <property type="match status" value="1"/>
</dbReference>
<dbReference type="PROSITE" id="PS50071">
    <property type="entry name" value="HOMEOBOX_2"/>
    <property type="match status" value="1"/>
</dbReference>
<keyword evidence="1 2" id="KW-0539">Nucleus</keyword>
<dbReference type="AlphaFoldDB" id="A0A7J7V462"/>
<dbReference type="GO" id="GO:0000978">
    <property type="term" value="F:RNA polymerase II cis-regulatory region sequence-specific DNA binding"/>
    <property type="evidence" value="ECO:0007669"/>
    <property type="project" value="TreeGrafter"/>
</dbReference>
<dbReference type="Gene3D" id="1.10.10.60">
    <property type="entry name" value="Homeodomain-like"/>
    <property type="match status" value="1"/>
</dbReference>
<feature type="region of interest" description="Disordered" evidence="3">
    <location>
        <begin position="204"/>
        <end position="287"/>
    </location>
</feature>
<feature type="compositionally biased region" description="Basic and acidic residues" evidence="3">
    <location>
        <begin position="204"/>
        <end position="213"/>
    </location>
</feature>
<feature type="region of interest" description="Disordered" evidence="3">
    <location>
        <begin position="456"/>
        <end position="532"/>
    </location>
</feature>
<feature type="compositionally biased region" description="Basic and acidic residues" evidence="3">
    <location>
        <begin position="1"/>
        <end position="13"/>
    </location>
</feature>
<evidence type="ECO:0000313" key="6">
    <source>
        <dbReference type="Proteomes" id="UP000527355"/>
    </source>
</evidence>
<dbReference type="PANTHER" id="PTHR47060:SF1">
    <property type="entry name" value="HOMEOBOX PROTEIN NOBOX"/>
    <property type="match status" value="1"/>
</dbReference>
<feature type="compositionally biased region" description="Basic and acidic residues" evidence="3">
    <location>
        <begin position="517"/>
        <end position="532"/>
    </location>
</feature>
<dbReference type="InterPro" id="IPR001356">
    <property type="entry name" value="HD"/>
</dbReference>
<feature type="region of interest" description="Disordered" evidence="3">
    <location>
        <begin position="1"/>
        <end position="113"/>
    </location>
</feature>
<feature type="region of interest" description="Disordered" evidence="3">
    <location>
        <begin position="403"/>
        <end position="432"/>
    </location>
</feature>
<evidence type="ECO:0000256" key="1">
    <source>
        <dbReference type="PROSITE-ProRule" id="PRU00108"/>
    </source>
</evidence>
<dbReference type="InterPro" id="IPR009057">
    <property type="entry name" value="Homeodomain-like_sf"/>
</dbReference>
<feature type="compositionally biased region" description="Polar residues" evidence="3">
    <location>
        <begin position="260"/>
        <end position="273"/>
    </location>
</feature>
<evidence type="ECO:0000259" key="4">
    <source>
        <dbReference type="PROSITE" id="PS50071"/>
    </source>
</evidence>